<reference evidence="1 2" key="1">
    <citation type="journal article" date="2021" name="Commun. Biol.">
        <title>The genome of Shorea leprosula (Dipterocarpaceae) highlights the ecological relevance of drought in aseasonal tropical rainforests.</title>
        <authorList>
            <person name="Ng K.K.S."/>
            <person name="Kobayashi M.J."/>
            <person name="Fawcett J.A."/>
            <person name="Hatakeyama M."/>
            <person name="Paape T."/>
            <person name="Ng C.H."/>
            <person name="Ang C.C."/>
            <person name="Tnah L.H."/>
            <person name="Lee C.T."/>
            <person name="Nishiyama T."/>
            <person name="Sese J."/>
            <person name="O'Brien M.J."/>
            <person name="Copetti D."/>
            <person name="Mohd Noor M.I."/>
            <person name="Ong R.C."/>
            <person name="Putra M."/>
            <person name="Sireger I.Z."/>
            <person name="Indrioko S."/>
            <person name="Kosugi Y."/>
            <person name="Izuno A."/>
            <person name="Isagi Y."/>
            <person name="Lee S.L."/>
            <person name="Shimizu K.K."/>
        </authorList>
    </citation>
    <scope>NUCLEOTIDE SEQUENCE [LARGE SCALE GENOMIC DNA]</scope>
    <source>
        <strain evidence="1">214</strain>
    </source>
</reference>
<organism evidence="1 2">
    <name type="scientific">Rubroshorea leprosula</name>
    <dbReference type="NCBI Taxonomy" id="152421"/>
    <lineage>
        <taxon>Eukaryota</taxon>
        <taxon>Viridiplantae</taxon>
        <taxon>Streptophyta</taxon>
        <taxon>Embryophyta</taxon>
        <taxon>Tracheophyta</taxon>
        <taxon>Spermatophyta</taxon>
        <taxon>Magnoliopsida</taxon>
        <taxon>eudicotyledons</taxon>
        <taxon>Gunneridae</taxon>
        <taxon>Pentapetalae</taxon>
        <taxon>rosids</taxon>
        <taxon>malvids</taxon>
        <taxon>Malvales</taxon>
        <taxon>Dipterocarpaceae</taxon>
        <taxon>Rubroshorea</taxon>
    </lineage>
</organism>
<protein>
    <submittedName>
        <fullName evidence="1">Uncharacterized protein</fullName>
    </submittedName>
</protein>
<proteinExistence type="predicted"/>
<keyword evidence="2" id="KW-1185">Reference proteome</keyword>
<evidence type="ECO:0000313" key="1">
    <source>
        <dbReference type="EMBL" id="GKU89226.1"/>
    </source>
</evidence>
<dbReference type="AlphaFoldDB" id="A0AAV5HUU2"/>
<comment type="caution">
    <text evidence="1">The sequence shown here is derived from an EMBL/GenBank/DDBJ whole genome shotgun (WGS) entry which is preliminary data.</text>
</comment>
<name>A0AAV5HUU2_9ROSI</name>
<accession>A0AAV5HUU2</accession>
<dbReference type="Proteomes" id="UP001054252">
    <property type="component" value="Unassembled WGS sequence"/>
</dbReference>
<sequence>MNPAITNAPTFEIENFPDLLSSSSFATGCCWWSLWKPANFSTSSSPYLPAPALLAENFW</sequence>
<evidence type="ECO:0000313" key="2">
    <source>
        <dbReference type="Proteomes" id="UP001054252"/>
    </source>
</evidence>
<dbReference type="EMBL" id="BPVZ01000003">
    <property type="protein sequence ID" value="GKU89226.1"/>
    <property type="molecule type" value="Genomic_DNA"/>
</dbReference>
<gene>
    <name evidence="1" type="ORF">SLEP1_g3392</name>
</gene>